<dbReference type="OrthoDB" id="680336at2"/>
<protein>
    <submittedName>
        <fullName evidence="2">Uncharacterized protein</fullName>
    </submittedName>
</protein>
<dbReference type="EMBL" id="SZQL01000007">
    <property type="protein sequence ID" value="TKK68564.1"/>
    <property type="molecule type" value="Genomic_DNA"/>
</dbReference>
<accession>A0A4U3L2U6</accession>
<comment type="caution">
    <text evidence="2">The sequence shown here is derived from an EMBL/GenBank/DDBJ whole genome shotgun (WGS) entry which is preliminary data.</text>
</comment>
<dbReference type="AlphaFoldDB" id="A0A4U3L2U6"/>
<gene>
    <name evidence="2" type="ORF">FC093_10605</name>
</gene>
<organism evidence="2 3">
    <name type="scientific">Ilyomonas limi</name>
    <dbReference type="NCBI Taxonomy" id="2575867"/>
    <lineage>
        <taxon>Bacteria</taxon>
        <taxon>Pseudomonadati</taxon>
        <taxon>Bacteroidota</taxon>
        <taxon>Chitinophagia</taxon>
        <taxon>Chitinophagales</taxon>
        <taxon>Chitinophagaceae</taxon>
        <taxon>Ilyomonas</taxon>
    </lineage>
</organism>
<evidence type="ECO:0000256" key="1">
    <source>
        <dbReference type="SAM" id="MobiDB-lite"/>
    </source>
</evidence>
<evidence type="ECO:0000313" key="2">
    <source>
        <dbReference type="EMBL" id="TKK68564.1"/>
    </source>
</evidence>
<name>A0A4U3L2U6_9BACT</name>
<reference evidence="2 3" key="1">
    <citation type="submission" date="2019-05" db="EMBL/GenBank/DDBJ databases">
        <title>Panacibacter sp. strain 17mud1-8 Genome sequencing and assembly.</title>
        <authorList>
            <person name="Chhetri G."/>
        </authorList>
    </citation>
    <scope>NUCLEOTIDE SEQUENCE [LARGE SCALE GENOMIC DNA]</scope>
    <source>
        <strain evidence="2 3">17mud1-8</strain>
    </source>
</reference>
<evidence type="ECO:0000313" key="3">
    <source>
        <dbReference type="Proteomes" id="UP000305848"/>
    </source>
</evidence>
<dbReference type="Proteomes" id="UP000305848">
    <property type="component" value="Unassembled WGS sequence"/>
</dbReference>
<feature type="region of interest" description="Disordered" evidence="1">
    <location>
        <begin position="1"/>
        <end position="63"/>
    </location>
</feature>
<sequence length="63" mass="6621">MSKHQQNSGSKGIDGTTTKNKGESQQSRQKGAPGVSKKTLSRHTKDESGGADHNITKKGANSI</sequence>
<dbReference type="RefSeq" id="WP_137261752.1">
    <property type="nucleotide sequence ID" value="NZ_SZQL01000007.1"/>
</dbReference>
<keyword evidence="3" id="KW-1185">Reference proteome</keyword>
<proteinExistence type="predicted"/>
<feature type="compositionally biased region" description="Polar residues" evidence="1">
    <location>
        <begin position="1"/>
        <end position="29"/>
    </location>
</feature>